<dbReference type="Proteomes" id="UP000225277">
    <property type="component" value="Unassembled WGS sequence"/>
</dbReference>
<evidence type="ECO:0000256" key="4">
    <source>
        <dbReference type="ARBA" id="ARBA00022827"/>
    </source>
</evidence>
<dbReference type="PANTHER" id="PTHR42973">
    <property type="entry name" value="BINDING OXIDOREDUCTASE, PUTATIVE (AFU_ORTHOLOGUE AFUA_1G17690)-RELATED"/>
    <property type="match status" value="1"/>
</dbReference>
<dbReference type="PANTHER" id="PTHR42973:SF39">
    <property type="entry name" value="FAD-BINDING PCMH-TYPE DOMAIN-CONTAINING PROTEIN"/>
    <property type="match status" value="1"/>
</dbReference>
<dbReference type="RefSeq" id="XP_023624350.1">
    <property type="nucleotide sequence ID" value="XM_023768582.1"/>
</dbReference>
<evidence type="ECO:0000313" key="7">
    <source>
        <dbReference type="EMBL" id="CZT17458.1"/>
    </source>
</evidence>
<dbReference type="AlphaFoldDB" id="A0A2D3US08"/>
<keyword evidence="5" id="KW-0560">Oxidoreductase</keyword>
<dbReference type="InterPro" id="IPR016169">
    <property type="entry name" value="FAD-bd_PCMH_sub2"/>
</dbReference>
<accession>A0A2D3US08</accession>
<gene>
    <name evidence="7" type="ORF">RCC_03292</name>
</gene>
<keyword evidence="8" id="KW-1185">Reference proteome</keyword>
<evidence type="ECO:0000256" key="5">
    <source>
        <dbReference type="ARBA" id="ARBA00023002"/>
    </source>
</evidence>
<dbReference type="STRING" id="112498.A0A2D3US08"/>
<evidence type="ECO:0000256" key="2">
    <source>
        <dbReference type="ARBA" id="ARBA00005466"/>
    </source>
</evidence>
<protein>
    <recommendedName>
        <fullName evidence="6">FAD-binding PCMH-type domain-containing protein</fullName>
    </recommendedName>
</protein>
<proteinExistence type="inferred from homology"/>
<dbReference type="GO" id="GO:0071949">
    <property type="term" value="F:FAD binding"/>
    <property type="evidence" value="ECO:0007669"/>
    <property type="project" value="InterPro"/>
</dbReference>
<comment type="cofactor">
    <cofactor evidence="1">
        <name>FAD</name>
        <dbReference type="ChEBI" id="CHEBI:57692"/>
    </cofactor>
</comment>
<dbReference type="Pfam" id="PF08031">
    <property type="entry name" value="BBE"/>
    <property type="match status" value="1"/>
</dbReference>
<dbReference type="EMBL" id="FJUY01000004">
    <property type="protein sequence ID" value="CZT17458.1"/>
    <property type="molecule type" value="Genomic_DNA"/>
</dbReference>
<dbReference type="PROSITE" id="PS51387">
    <property type="entry name" value="FAD_PCMH"/>
    <property type="match status" value="1"/>
</dbReference>
<dbReference type="InterPro" id="IPR012951">
    <property type="entry name" value="BBE"/>
</dbReference>
<keyword evidence="3" id="KW-0285">Flavoprotein</keyword>
<sequence length="490" mass="53860">MPLPTMTPSERESHFHHLTTLCSEFYTPTHPSYSAHSTPWSLHSHLSPQLVLLPATLQSLQAILAYLYPLPGLPFSIRNTGTGGSSSPSVLISMSHFNSFAYDPSTSIATVGAGLSWGEVDTFMEEATDGEMACVGARCTWVGVTGSTLVGGLSWLSQEWGMISDPQNLLDAQVILWDGRIVWAVQDGYEDLMWGVRGGGGGFGVVTALKFRAHPVPKNAFAGVILLPYESLQATSTAVAKFSTLPSNPKTALHITNQGPGMGQQDQGPRPGLALLPVDFLGEAHARSAEGFGWIYSLPGAKELVSGEMSYRQVNALADSFKSYQGKNMFWACAPLLEGRLEEGILERAWTWYEECYGLEKGFGSGSTVLLEFMQEKAFSSTSGREATAWPHSGHRHVMQLVLGCRPEDASPGLEEVVMRQLEKAGKEIGRERFTGEYHPGFLHSWNDVKEVYGDNFERLVVVKEKYDPLGRFEGNIDWKRGRVMMRNEM</sequence>
<dbReference type="InterPro" id="IPR050416">
    <property type="entry name" value="FAD-linked_Oxidoreductase"/>
</dbReference>
<dbReference type="OrthoDB" id="2151789at2759"/>
<dbReference type="Pfam" id="PF01565">
    <property type="entry name" value="FAD_binding_4"/>
    <property type="match status" value="1"/>
</dbReference>
<dbReference type="Gene3D" id="3.30.465.10">
    <property type="match status" value="1"/>
</dbReference>
<keyword evidence="4" id="KW-0274">FAD</keyword>
<evidence type="ECO:0000313" key="8">
    <source>
        <dbReference type="Proteomes" id="UP000225277"/>
    </source>
</evidence>
<evidence type="ECO:0000256" key="1">
    <source>
        <dbReference type="ARBA" id="ARBA00001974"/>
    </source>
</evidence>
<organism evidence="7 8">
    <name type="scientific">Ramularia collo-cygni</name>
    <dbReference type="NCBI Taxonomy" id="112498"/>
    <lineage>
        <taxon>Eukaryota</taxon>
        <taxon>Fungi</taxon>
        <taxon>Dikarya</taxon>
        <taxon>Ascomycota</taxon>
        <taxon>Pezizomycotina</taxon>
        <taxon>Dothideomycetes</taxon>
        <taxon>Dothideomycetidae</taxon>
        <taxon>Mycosphaerellales</taxon>
        <taxon>Mycosphaerellaceae</taxon>
        <taxon>Ramularia</taxon>
    </lineage>
</organism>
<feature type="domain" description="FAD-binding PCMH-type" evidence="6">
    <location>
        <begin position="44"/>
        <end position="216"/>
    </location>
</feature>
<dbReference type="InterPro" id="IPR006094">
    <property type="entry name" value="Oxid_FAD_bind_N"/>
</dbReference>
<name>A0A2D3US08_9PEZI</name>
<dbReference type="GeneID" id="35598498"/>
<dbReference type="InterPro" id="IPR036318">
    <property type="entry name" value="FAD-bd_PCMH-like_sf"/>
</dbReference>
<dbReference type="InterPro" id="IPR016166">
    <property type="entry name" value="FAD-bd_PCMH"/>
</dbReference>
<reference evidence="7 8" key="1">
    <citation type="submission" date="2016-03" db="EMBL/GenBank/DDBJ databases">
        <authorList>
            <person name="Ploux O."/>
        </authorList>
    </citation>
    <scope>NUCLEOTIDE SEQUENCE [LARGE SCALE GENOMIC DNA]</scope>
    <source>
        <strain evidence="7 8">URUG2</strain>
    </source>
</reference>
<dbReference type="Gene3D" id="3.40.462.20">
    <property type="match status" value="1"/>
</dbReference>
<dbReference type="SUPFAM" id="SSF56176">
    <property type="entry name" value="FAD-binding/transporter-associated domain-like"/>
    <property type="match status" value="1"/>
</dbReference>
<evidence type="ECO:0000259" key="6">
    <source>
        <dbReference type="PROSITE" id="PS51387"/>
    </source>
</evidence>
<comment type="similarity">
    <text evidence="2">Belongs to the oxygen-dependent FAD-linked oxidoreductase family.</text>
</comment>
<dbReference type="GO" id="GO:0016491">
    <property type="term" value="F:oxidoreductase activity"/>
    <property type="evidence" value="ECO:0007669"/>
    <property type="project" value="UniProtKB-KW"/>
</dbReference>
<evidence type="ECO:0000256" key="3">
    <source>
        <dbReference type="ARBA" id="ARBA00022630"/>
    </source>
</evidence>